<dbReference type="GO" id="GO:0019031">
    <property type="term" value="C:viral envelope"/>
    <property type="evidence" value="ECO:0007669"/>
    <property type="project" value="UniProtKB-KW"/>
</dbReference>
<proteinExistence type="predicted"/>
<dbReference type="EMBL" id="BDLS01000001">
    <property type="protein sequence ID" value="GAV93151.1"/>
    <property type="molecule type" value="Genomic_DNA"/>
</dbReference>
<reference evidence="1" key="1">
    <citation type="submission" date="2017-01" db="EMBL/GenBank/DDBJ databases">
        <title>Draft genome sequence of uncultured bacilliform virus purified from snow crab.</title>
        <authorList>
            <person name="Takano T."/>
        </authorList>
    </citation>
    <scope>NUCLEOTIDE SEQUENCE</scope>
    <source>
        <strain evidence="1">Isolate_1</strain>
    </source>
</reference>
<keyword evidence="1" id="KW-0946">Virion</keyword>
<accession>A0A1Q3DL06</accession>
<protein>
    <submittedName>
        <fullName evidence="1">Envelope protein</fullName>
    </submittedName>
</protein>
<keyword evidence="1" id="KW-0261">Viral envelope protein</keyword>
<sequence>MSGIINRNSIDTPMPLDKVIQNKLAVVLFYTPAGYQGLTILQKLLERFAYSSSSHETLFLKAGLMFAQHTGALMSHGCFLLALEIVDDDNSDLSEVDRLYFKTLLEPVRRWMMASGGRPNINIRVTLHEGNNNPAFGFHGPIDNDRHHQDTTSGLPRTTHHVILHDKTSKLNFSPRLLIKIKSFPPTHSAYKEEVEEEEGKRASLKQYFDQDPLMKNIETMSTMLSNNVVPSSSDLIEHVNNYTMNCRISIFIEHYDDMLLFEDFVRANPLQFLIRCVLAGPSL</sequence>
<organism evidence="1">
    <name type="scientific">Chionoecetes opilio bacilliform virus</name>
    <dbReference type="NCBI Taxonomy" id="1825681"/>
    <lineage>
        <taxon>Viruses</taxon>
        <taxon>Viruses incertae sedis</taxon>
        <taxon>Naldaviricetes</taxon>
        <taxon>Nimaviridae</taxon>
    </lineage>
</organism>
<name>A0A1Q3DL06_9VIRU</name>
<gene>
    <name evidence="1" type="ORF">SCV_027</name>
</gene>
<comment type="caution">
    <text evidence="1">The sequence shown here is derived from an EMBL/GenBank/DDBJ whole genome shotgun (WGS) entry which is preliminary data.</text>
</comment>
<evidence type="ECO:0000313" key="1">
    <source>
        <dbReference type="EMBL" id="GAV93151.1"/>
    </source>
</evidence>